<keyword evidence="4" id="KW-1185">Reference proteome</keyword>
<sequence>MEKKSGDASIKTQTSSETDSESEISLEKIAEKKKNKETQRSETIMYLHYYTPILYDKPLSLKQNGAPVQEKGKKQVLYDQDMHRRDLPVSHTSAYRATAHDGAPIVANSMTLPATEQSGVVPFFEQRGSKVSDKVPDRAEPATRFDASRAVDMQPLAESVPAVGPVHDTRGHYDTSRSPAKALHTQRNEPMSTTSSTITQRERLNTLRFGDAHDDQTVRISYPFQRWFGDHSVKVTLRRDSLFESAMVLQPSDVRASDALARQLDHWPKQTPHILLPDNAGDEQQQGQQQKEQEEEQ</sequence>
<proteinExistence type="predicted"/>
<dbReference type="RefSeq" id="WP_222158353.1">
    <property type="nucleotide sequence ID" value="NZ_CP081864.1"/>
</dbReference>
<evidence type="ECO:0000313" key="3">
    <source>
        <dbReference type="EMBL" id="QZN95247.1"/>
    </source>
</evidence>
<feature type="compositionally biased region" description="Basic and acidic residues" evidence="1">
    <location>
        <begin position="25"/>
        <end position="40"/>
    </location>
</feature>
<reference evidence="3 4" key="1">
    <citation type="submission" date="2021-08" db="EMBL/GenBank/DDBJ databases">
        <title>Culture and genomic analysis of Symbiopectobacterium purcellii sp. nov. gen. nov., isolated from the leafhopper Empoasca decipiens.</title>
        <authorList>
            <person name="Nadal-Jimenez P."/>
            <person name="Siozios S."/>
            <person name="Halliday N."/>
            <person name="Camara M."/>
            <person name="Hurst G.D.D."/>
        </authorList>
    </citation>
    <scope>NUCLEOTIDE SEQUENCE [LARGE SCALE GENOMIC DNA]</scope>
    <source>
        <strain evidence="3 4">SyEd1</strain>
    </source>
</reference>
<feature type="region of interest" description="Disordered" evidence="1">
    <location>
        <begin position="1"/>
        <end position="40"/>
    </location>
</feature>
<protein>
    <recommendedName>
        <fullName evidence="2">Surface presentation of antigen domain-containing protein</fullName>
    </recommendedName>
</protein>
<dbReference type="EMBL" id="CP081864">
    <property type="protein sequence ID" value="QZN95247.1"/>
    <property type="molecule type" value="Genomic_DNA"/>
</dbReference>
<evidence type="ECO:0000256" key="1">
    <source>
        <dbReference type="SAM" id="MobiDB-lite"/>
    </source>
</evidence>
<gene>
    <name evidence="3" type="ORF">K6K13_18850</name>
</gene>
<feature type="compositionally biased region" description="Polar residues" evidence="1">
    <location>
        <begin position="188"/>
        <end position="197"/>
    </location>
</feature>
<evidence type="ECO:0000313" key="4">
    <source>
        <dbReference type="Proteomes" id="UP000825886"/>
    </source>
</evidence>
<evidence type="ECO:0000259" key="2">
    <source>
        <dbReference type="Pfam" id="PF02510"/>
    </source>
</evidence>
<feature type="region of interest" description="Disordered" evidence="1">
    <location>
        <begin position="162"/>
        <end position="197"/>
    </location>
</feature>
<dbReference type="InterPro" id="IPR056746">
    <property type="entry name" value="SPAN_dom"/>
</dbReference>
<organism evidence="3 4">
    <name type="scientific">Symbiopectobacterium purcellii</name>
    <dbReference type="NCBI Taxonomy" id="2871826"/>
    <lineage>
        <taxon>Bacteria</taxon>
        <taxon>Pseudomonadati</taxon>
        <taxon>Pseudomonadota</taxon>
        <taxon>Gammaproteobacteria</taxon>
        <taxon>Enterobacterales</taxon>
        <taxon>Enterobacteriaceae</taxon>
    </lineage>
</organism>
<name>A0ABX9AJM9_9ENTR</name>
<dbReference type="Pfam" id="PF02510">
    <property type="entry name" value="SPAN"/>
    <property type="match status" value="1"/>
</dbReference>
<accession>A0ABX9AJM9</accession>
<feature type="domain" description="Surface presentation of antigen" evidence="2">
    <location>
        <begin position="216"/>
        <end position="296"/>
    </location>
</feature>
<feature type="region of interest" description="Disordered" evidence="1">
    <location>
        <begin position="266"/>
        <end position="297"/>
    </location>
</feature>
<dbReference type="Proteomes" id="UP000825886">
    <property type="component" value="Chromosome"/>
</dbReference>